<keyword evidence="2" id="KW-1133">Transmembrane helix</keyword>
<evidence type="ECO:0000256" key="2">
    <source>
        <dbReference type="SAM" id="Phobius"/>
    </source>
</evidence>
<dbReference type="RefSeq" id="WP_117231082.1">
    <property type="nucleotide sequence ID" value="NZ_CP061725.1"/>
</dbReference>
<keyword evidence="2" id="KW-0472">Membrane</keyword>
<comment type="caution">
    <text evidence="3">The sequence shown here is derived from an EMBL/GenBank/DDBJ whole genome shotgun (WGS) entry which is preliminary data.</text>
</comment>
<keyword evidence="4" id="KW-1185">Reference proteome</keyword>
<dbReference type="OrthoDB" id="3382229at2"/>
<organism evidence="3 4">
    <name type="scientific">Micromonospora craniellae</name>
    <dbReference type="NCBI Taxonomy" id="2294034"/>
    <lineage>
        <taxon>Bacteria</taxon>
        <taxon>Bacillati</taxon>
        <taxon>Actinomycetota</taxon>
        <taxon>Actinomycetes</taxon>
        <taxon>Micromonosporales</taxon>
        <taxon>Micromonosporaceae</taxon>
        <taxon>Micromonospora</taxon>
    </lineage>
</organism>
<evidence type="ECO:0000313" key="3">
    <source>
        <dbReference type="EMBL" id="RFS43283.1"/>
    </source>
</evidence>
<proteinExistence type="predicted"/>
<feature type="transmembrane region" description="Helical" evidence="2">
    <location>
        <begin position="12"/>
        <end position="31"/>
    </location>
</feature>
<feature type="region of interest" description="Disordered" evidence="1">
    <location>
        <begin position="111"/>
        <end position="133"/>
    </location>
</feature>
<protein>
    <submittedName>
        <fullName evidence="3">Uncharacterized protein</fullName>
    </submittedName>
</protein>
<evidence type="ECO:0000256" key="1">
    <source>
        <dbReference type="SAM" id="MobiDB-lite"/>
    </source>
</evidence>
<name>A0A372FRC5_9ACTN</name>
<sequence length="232" mass="23406">MRDDSVHRLRGALLAGVGVVTLVAGGGWWQATAPSVGTGARSASDGSPQTIEWPVDPFTGGGNRQNSGPASVRPGATASFRLDAATGAVIGVDPAAGSSLVLEPRDGTRRVLAGAGSGDVSAPDTGESGRRRAGGGNVVWFDRSALRAGEPVVRAARIGDGDQLALFIRCTGSGEVNVAVDGARGAFYPHRVECTGAVSTIGITGAGGWLRVTFHPGDAAQIQLVARLVAQS</sequence>
<evidence type="ECO:0000313" key="4">
    <source>
        <dbReference type="Proteomes" id="UP000262621"/>
    </source>
</evidence>
<reference evidence="3 4" key="1">
    <citation type="submission" date="2018-08" db="EMBL/GenBank/DDBJ databases">
        <title>Verrucosispora craniellae sp. nov., isolated from a marine sponge in the South China Sea.</title>
        <authorList>
            <person name="Li L."/>
            <person name="Lin H.W."/>
        </authorList>
    </citation>
    <scope>NUCLEOTIDE SEQUENCE [LARGE SCALE GENOMIC DNA]</scope>
    <source>
        <strain evidence="3 4">LHW63014</strain>
    </source>
</reference>
<dbReference type="EMBL" id="QVFU01000070">
    <property type="protein sequence ID" value="RFS43283.1"/>
    <property type="molecule type" value="Genomic_DNA"/>
</dbReference>
<gene>
    <name evidence="3" type="ORF">D0Q02_28720</name>
</gene>
<dbReference type="Proteomes" id="UP000262621">
    <property type="component" value="Unassembled WGS sequence"/>
</dbReference>
<accession>A0A372FRC5</accession>
<feature type="region of interest" description="Disordered" evidence="1">
    <location>
        <begin position="35"/>
        <end position="73"/>
    </location>
</feature>
<keyword evidence="2" id="KW-0812">Transmembrane</keyword>
<dbReference type="AlphaFoldDB" id="A0A372FRC5"/>